<reference evidence="2" key="2">
    <citation type="submission" date="2021-04" db="EMBL/GenBank/DDBJ databases">
        <authorList>
            <person name="Gilroy R."/>
        </authorList>
    </citation>
    <scope>NUCLEOTIDE SEQUENCE</scope>
    <source>
        <strain evidence="2">Gambia2-208</strain>
    </source>
</reference>
<dbReference type="AlphaFoldDB" id="A0A9D2CK20"/>
<evidence type="ECO:0008006" key="4">
    <source>
        <dbReference type="Google" id="ProtNLM"/>
    </source>
</evidence>
<proteinExistence type="predicted"/>
<keyword evidence="1" id="KW-0732">Signal</keyword>
<evidence type="ECO:0000313" key="3">
    <source>
        <dbReference type="Proteomes" id="UP000886851"/>
    </source>
</evidence>
<sequence>MKRRLLLLTFILGVCLPCLHGQPADSLAQRLLHHAYAVQRFGQTFPQEKVYVHFDNTGYYQGDDIWFQCYVVSAERNRPSPLSKTLYVELLNPGGEIIAKQTLPIRNGRAHGNFSLTRLPFYAGFYEVRAYTRYMLNFGEGSVFSRLLPVFEKPDTPGDYTQKEVRPYAVYKYLRLRKRQKKQKKLNLAFYPEGGQAVEGLPCRVAFEATDAYGNPVDVSGLVINRDKETQVRFSSLHEGRGTFTYTPQAEEKYKAVVEWQGKTYRFDLPEALPQGVVWSVDATSHPDSLSVRILKHPDTPPCILGMALMCRGQLHGFYLTEMYGDKPVDFQASLKNFPPGVAQAVLFDTDGQVVADRLFFAGRPDTVGISARTDKVLYQPYDSIRVEFSVHDDQGQPVSHTPLSVSVRDAQDEVTERHSLLTDLLLMSEIKGYVRRPAWYFEADDTTHRRALDHLLMVQGWRRYDWSRQAGLTPFELKCPPEQGIEVRGQVVSMVRSKPQAGIDLTAALMKRDTTGTDSTQTMISTFTTDSLGRFAFRTDVEGRWNLVLAATKNGKKKDHRIVLDRLFSPTPRPYPLAEMQVEVDEKATSYADTLQPGAPEINLDSLLTVYEDSLRRTGVHDKVHRLREVVVTAKKRNRAHDIYEARRKSVTYYDVAAEMDDITDRNKFVGDDFNEMMVNMNPHFQIYRESQGRDLLLYNGRLALCVINYKRVYYNEMDLFQYQLLTLESIKSIYITEDTRTMLEYADPKFTAFDINEAFGCAVLIETYPENQIPAKAAKGVRKTRLEGYSQVKDFYQPDYGILPKEEDYRRTLYWNPEVQTDKNGRATLRFYNNSRCRKPRIVVETLTEDGSIGTLVQ</sequence>
<organism evidence="2 3">
    <name type="scientific">Candidatus Bacteroides pullicola</name>
    <dbReference type="NCBI Taxonomy" id="2838475"/>
    <lineage>
        <taxon>Bacteria</taxon>
        <taxon>Pseudomonadati</taxon>
        <taxon>Bacteroidota</taxon>
        <taxon>Bacteroidia</taxon>
        <taxon>Bacteroidales</taxon>
        <taxon>Bacteroidaceae</taxon>
        <taxon>Bacteroides</taxon>
    </lineage>
</organism>
<evidence type="ECO:0000313" key="2">
    <source>
        <dbReference type="EMBL" id="HIY88477.1"/>
    </source>
</evidence>
<reference evidence="2" key="1">
    <citation type="journal article" date="2021" name="PeerJ">
        <title>Extensive microbial diversity within the chicken gut microbiome revealed by metagenomics and culture.</title>
        <authorList>
            <person name="Gilroy R."/>
            <person name="Ravi A."/>
            <person name="Getino M."/>
            <person name="Pursley I."/>
            <person name="Horton D.L."/>
            <person name="Alikhan N.F."/>
            <person name="Baker D."/>
            <person name="Gharbi K."/>
            <person name="Hall N."/>
            <person name="Watson M."/>
            <person name="Adriaenssens E.M."/>
            <person name="Foster-Nyarko E."/>
            <person name="Jarju S."/>
            <person name="Secka A."/>
            <person name="Antonio M."/>
            <person name="Oren A."/>
            <person name="Chaudhuri R.R."/>
            <person name="La Ragione R."/>
            <person name="Hildebrand F."/>
            <person name="Pallen M.J."/>
        </authorList>
    </citation>
    <scope>NUCLEOTIDE SEQUENCE</scope>
    <source>
        <strain evidence="2">Gambia2-208</strain>
    </source>
</reference>
<evidence type="ECO:0000256" key="1">
    <source>
        <dbReference type="SAM" id="SignalP"/>
    </source>
</evidence>
<dbReference type="Proteomes" id="UP000886851">
    <property type="component" value="Unassembled WGS sequence"/>
</dbReference>
<dbReference type="EMBL" id="DXCV01000048">
    <property type="protein sequence ID" value="HIY88477.1"/>
    <property type="molecule type" value="Genomic_DNA"/>
</dbReference>
<name>A0A9D2CK20_9BACE</name>
<comment type="caution">
    <text evidence="2">The sequence shown here is derived from an EMBL/GenBank/DDBJ whole genome shotgun (WGS) entry which is preliminary data.</text>
</comment>
<feature type="signal peptide" evidence="1">
    <location>
        <begin position="1"/>
        <end position="20"/>
    </location>
</feature>
<protein>
    <recommendedName>
        <fullName evidence="4">MG2 domain protein</fullName>
    </recommendedName>
</protein>
<accession>A0A9D2CK20</accession>
<gene>
    <name evidence="2" type="ORF">H9824_07225</name>
</gene>
<feature type="chain" id="PRO_5039523115" description="MG2 domain protein" evidence="1">
    <location>
        <begin position="21"/>
        <end position="860"/>
    </location>
</feature>